<keyword evidence="7" id="KW-1185">Reference proteome</keyword>
<feature type="region of interest" description="Disordered" evidence="5">
    <location>
        <begin position="557"/>
        <end position="585"/>
    </location>
</feature>
<dbReference type="AlphaFoldDB" id="G5A5D8"/>
<dbReference type="CDD" id="cd24028">
    <property type="entry name" value="ASKHA_NBD_HSP70_HSPA1-like"/>
    <property type="match status" value="1"/>
</dbReference>
<dbReference type="KEGG" id="psoj:PHYSODRAFT_339666"/>
<dbReference type="InterPro" id="IPR013126">
    <property type="entry name" value="Hsp_70_fam"/>
</dbReference>
<dbReference type="Gene3D" id="3.90.640.10">
    <property type="entry name" value="Actin, Chain A, domain 4"/>
    <property type="match status" value="1"/>
</dbReference>
<dbReference type="Pfam" id="PF00012">
    <property type="entry name" value="HSP70"/>
    <property type="match status" value="2"/>
</dbReference>
<keyword evidence="2 4" id="KW-0547">Nucleotide-binding</keyword>
<dbReference type="SUPFAM" id="SSF100920">
    <property type="entry name" value="Heat shock protein 70kD (HSP70), peptide-binding domain"/>
    <property type="match status" value="1"/>
</dbReference>
<dbReference type="Gene3D" id="3.30.420.40">
    <property type="match status" value="4"/>
</dbReference>
<dbReference type="InParanoid" id="G5A5D8"/>
<dbReference type="InterPro" id="IPR029047">
    <property type="entry name" value="HSP70_peptide-bd_sf"/>
</dbReference>
<dbReference type="Gene3D" id="2.60.34.10">
    <property type="entry name" value="Substrate Binding Domain Of DNAk, Chain A, domain 1"/>
    <property type="match status" value="1"/>
</dbReference>
<feature type="compositionally biased region" description="Basic and acidic residues" evidence="5">
    <location>
        <begin position="557"/>
        <end position="568"/>
    </location>
</feature>
<dbReference type="RefSeq" id="XP_009535955.1">
    <property type="nucleotide sequence ID" value="XM_009537660.1"/>
</dbReference>
<dbReference type="Gene3D" id="3.30.30.30">
    <property type="match status" value="1"/>
</dbReference>
<gene>
    <name evidence="6" type="ORF">PHYSODRAFT_339666</name>
</gene>
<dbReference type="FunFam" id="3.30.30.30:FF:000005">
    <property type="entry name" value="Heat shock protein ssb1"/>
    <property type="match status" value="1"/>
</dbReference>
<dbReference type="PROSITE" id="PS01036">
    <property type="entry name" value="HSP70_3"/>
    <property type="match status" value="1"/>
</dbReference>
<evidence type="ECO:0008006" key="8">
    <source>
        <dbReference type="Google" id="ProtNLM"/>
    </source>
</evidence>
<evidence type="ECO:0000313" key="7">
    <source>
        <dbReference type="Proteomes" id="UP000002640"/>
    </source>
</evidence>
<dbReference type="Gene3D" id="1.20.1270.10">
    <property type="match status" value="1"/>
</dbReference>
<dbReference type="SUPFAM" id="SSF53067">
    <property type="entry name" value="Actin-like ATPase domain"/>
    <property type="match status" value="2"/>
</dbReference>
<evidence type="ECO:0000313" key="6">
    <source>
        <dbReference type="EMBL" id="EGZ09322.1"/>
    </source>
</evidence>
<dbReference type="FunFam" id="3.90.640.10:FF:000134">
    <property type="entry name" value="Heat shock cognate 71 kDa protein"/>
    <property type="match status" value="1"/>
</dbReference>
<accession>G5A5D8</accession>
<dbReference type="Proteomes" id="UP000002640">
    <property type="component" value="Unassembled WGS sequence"/>
</dbReference>
<dbReference type="PANTHER" id="PTHR19375">
    <property type="entry name" value="HEAT SHOCK PROTEIN 70KDA"/>
    <property type="match status" value="1"/>
</dbReference>
<dbReference type="SMR" id="G5A5D8"/>
<name>G5A5D8_PHYSP</name>
<proteinExistence type="inferred from homology"/>
<keyword evidence="3 4" id="KW-0067">ATP-binding</keyword>
<dbReference type="GO" id="GO:0005524">
    <property type="term" value="F:ATP binding"/>
    <property type="evidence" value="ECO:0007669"/>
    <property type="project" value="UniProtKB-KW"/>
</dbReference>
<evidence type="ECO:0000256" key="5">
    <source>
        <dbReference type="SAM" id="MobiDB-lite"/>
    </source>
</evidence>
<dbReference type="InterPro" id="IPR029048">
    <property type="entry name" value="HSP70_C_sf"/>
</dbReference>
<dbReference type="InterPro" id="IPR018181">
    <property type="entry name" value="Heat_shock_70_CS"/>
</dbReference>
<evidence type="ECO:0000256" key="3">
    <source>
        <dbReference type="ARBA" id="ARBA00022840"/>
    </source>
</evidence>
<dbReference type="PROSITE" id="PS00297">
    <property type="entry name" value="HSP70_1"/>
    <property type="match status" value="1"/>
</dbReference>
<organism evidence="6 7">
    <name type="scientific">Phytophthora sojae (strain P6497)</name>
    <name type="common">Soybean stem and root rot agent</name>
    <name type="synonym">Phytophthora megasperma f. sp. glycines</name>
    <dbReference type="NCBI Taxonomy" id="1094619"/>
    <lineage>
        <taxon>Eukaryota</taxon>
        <taxon>Sar</taxon>
        <taxon>Stramenopiles</taxon>
        <taxon>Oomycota</taxon>
        <taxon>Peronosporomycetes</taxon>
        <taxon>Peronosporales</taxon>
        <taxon>Peronosporaceae</taxon>
        <taxon>Phytophthora</taxon>
    </lineage>
</organism>
<reference evidence="6 7" key="1">
    <citation type="journal article" date="2006" name="Science">
        <title>Phytophthora genome sequences uncover evolutionary origins and mechanisms of pathogenesis.</title>
        <authorList>
            <person name="Tyler B.M."/>
            <person name="Tripathy S."/>
            <person name="Zhang X."/>
            <person name="Dehal P."/>
            <person name="Jiang R.H."/>
            <person name="Aerts A."/>
            <person name="Arredondo F.D."/>
            <person name="Baxter L."/>
            <person name="Bensasson D."/>
            <person name="Beynon J.L."/>
            <person name="Chapman J."/>
            <person name="Damasceno C.M."/>
            <person name="Dorrance A.E."/>
            <person name="Dou D."/>
            <person name="Dickerman A.W."/>
            <person name="Dubchak I.L."/>
            <person name="Garbelotto M."/>
            <person name="Gijzen M."/>
            <person name="Gordon S.G."/>
            <person name="Govers F."/>
            <person name="Grunwald N.J."/>
            <person name="Huang W."/>
            <person name="Ivors K.L."/>
            <person name="Jones R.W."/>
            <person name="Kamoun S."/>
            <person name="Krampis K."/>
            <person name="Lamour K.H."/>
            <person name="Lee M.K."/>
            <person name="McDonald W.H."/>
            <person name="Medina M."/>
            <person name="Meijer H.J."/>
            <person name="Nordberg E.K."/>
            <person name="Maclean D.J."/>
            <person name="Ospina-Giraldo M.D."/>
            <person name="Morris P.F."/>
            <person name="Phuntumart V."/>
            <person name="Putnam N.H."/>
            <person name="Rash S."/>
            <person name="Rose J.K."/>
            <person name="Sakihama Y."/>
            <person name="Salamov A.A."/>
            <person name="Savidor A."/>
            <person name="Scheuring C.F."/>
            <person name="Smith B.M."/>
            <person name="Sobral B.W."/>
            <person name="Terry A."/>
            <person name="Torto-Alalibo T.A."/>
            <person name="Win J."/>
            <person name="Xu Z."/>
            <person name="Zhang H."/>
            <person name="Grigoriev I.V."/>
            <person name="Rokhsar D.S."/>
            <person name="Boore J.L."/>
        </authorList>
    </citation>
    <scope>NUCLEOTIDE SEQUENCE [LARGE SCALE GENOMIC DNA]</scope>
    <source>
        <strain evidence="6 7">P6497</strain>
    </source>
</reference>
<evidence type="ECO:0000256" key="4">
    <source>
        <dbReference type="RuleBase" id="RU003322"/>
    </source>
</evidence>
<dbReference type="PRINTS" id="PR00301">
    <property type="entry name" value="HEATSHOCK70"/>
</dbReference>
<dbReference type="InterPro" id="IPR043129">
    <property type="entry name" value="ATPase_NBD"/>
</dbReference>
<dbReference type="STRING" id="1094619.G5A5D8"/>
<comment type="similarity">
    <text evidence="1 4">Belongs to the heat shock protein 70 family.</text>
</comment>
<protein>
    <recommendedName>
        <fullName evidence="8">Heat shock protein 70</fullName>
    </recommendedName>
</protein>
<dbReference type="GO" id="GO:0140662">
    <property type="term" value="F:ATP-dependent protein folding chaperone"/>
    <property type="evidence" value="ECO:0007669"/>
    <property type="project" value="InterPro"/>
</dbReference>
<dbReference type="EMBL" id="JH159160">
    <property type="protein sequence ID" value="EGZ09322.1"/>
    <property type="molecule type" value="Genomic_DNA"/>
</dbReference>
<dbReference type="GeneID" id="20647776"/>
<evidence type="ECO:0000256" key="1">
    <source>
        <dbReference type="ARBA" id="ARBA00007381"/>
    </source>
</evidence>
<sequence length="585" mass="65369">MDLIVGIDLGTTGSRVGVWRNERVEFIPNRQQAYWTPSYVAFTETALLVGEAAKRQLTTNPENTVFDLTQFVGRKFSELRESVIDWPFKVECGPEDTPQVVVQYKGETKSFMPVEIMAILLYEMRKIAEIYLDQEVTKAVFTVPGSFNYFQRQAMKDAGAIAGLDVIRLVNSATVACIEYGFNTLVGRVGELNVLVVDYGASSLNFDSRLVEHFAAEFQRRHGKDLRSDSSAVMRLRTACEHAKRALSSSMEAFIELDALHDGINFYSMIRCVWMERLCADLFDKMLRLVEKLLREARLRKDQVDEIVLVGGSTHVPKVQQKLKDFFNGKMLSLRQDEAAAFGVAVQGDFLGGLPSPKLDEYMLLDTASLEFSVEIDDCMMKEVPVSKNSTLPMRKSRTFLTANANKSTMRIKAFEGEATTVATNRLLCEFEMDGITMTPGRLSEIEVAIDVDANGSLTVSAVEKSTGKEKKITINCSRLSTSEVERMHSNIEETFLDPEEELRIQSKAVLERYANSVCSSAAKRIAKLKRSLAKEYTIESSAMEALQWLDTNPSAKKEHFDAKRQKLGEMATPSGQRNSGAGAA</sequence>
<evidence type="ECO:0000256" key="2">
    <source>
        <dbReference type="ARBA" id="ARBA00022741"/>
    </source>
</evidence>
<feature type="compositionally biased region" description="Polar residues" evidence="5">
    <location>
        <begin position="574"/>
        <end position="585"/>
    </location>
</feature>